<dbReference type="InterPro" id="IPR000572">
    <property type="entry name" value="OxRdtase_Mopterin-bd_dom"/>
</dbReference>
<dbReference type="SUPFAM" id="SSF56524">
    <property type="entry name" value="Oxidoreductase molybdopterin-binding domain"/>
    <property type="match status" value="1"/>
</dbReference>
<dbReference type="InterPro" id="IPR036374">
    <property type="entry name" value="OxRdtase_Mopterin-bd_sf"/>
</dbReference>
<feature type="transmembrane region" description="Helical" evidence="1">
    <location>
        <begin position="140"/>
        <end position="159"/>
    </location>
</feature>
<dbReference type="Proteomes" id="UP000320011">
    <property type="component" value="Unassembled WGS sequence"/>
</dbReference>
<dbReference type="OrthoDB" id="9795587at2"/>
<feature type="non-terminal residue" evidence="3">
    <location>
        <position position="394"/>
    </location>
</feature>
<dbReference type="PANTHER" id="PTHR19372:SF7">
    <property type="entry name" value="SULFITE OXIDASE, MITOCHONDRIAL"/>
    <property type="match status" value="1"/>
</dbReference>
<feature type="transmembrane region" description="Helical" evidence="1">
    <location>
        <begin position="81"/>
        <end position="99"/>
    </location>
</feature>
<accession>A0A558AJF5</accession>
<feature type="transmembrane region" description="Helical" evidence="1">
    <location>
        <begin position="55"/>
        <end position="74"/>
    </location>
</feature>
<evidence type="ECO:0000313" key="4">
    <source>
        <dbReference type="Proteomes" id="UP000320011"/>
    </source>
</evidence>
<proteinExistence type="predicted"/>
<dbReference type="GO" id="GO:0043546">
    <property type="term" value="F:molybdopterin cofactor binding"/>
    <property type="evidence" value="ECO:0007669"/>
    <property type="project" value="TreeGrafter"/>
</dbReference>
<dbReference type="GO" id="GO:0020037">
    <property type="term" value="F:heme binding"/>
    <property type="evidence" value="ECO:0007669"/>
    <property type="project" value="TreeGrafter"/>
</dbReference>
<dbReference type="Pfam" id="PF00174">
    <property type="entry name" value="Oxidored_molyb"/>
    <property type="match status" value="1"/>
</dbReference>
<dbReference type="GO" id="GO:0008482">
    <property type="term" value="F:sulfite oxidase activity"/>
    <property type="evidence" value="ECO:0007669"/>
    <property type="project" value="TreeGrafter"/>
</dbReference>
<dbReference type="PANTHER" id="PTHR19372">
    <property type="entry name" value="SULFITE REDUCTASE"/>
    <property type="match status" value="1"/>
</dbReference>
<dbReference type="NCBIfam" id="TIGR01409">
    <property type="entry name" value="TAT_signal_seq"/>
    <property type="match status" value="1"/>
</dbReference>
<name>A0A558AJF5_9PSEU</name>
<evidence type="ECO:0000259" key="2">
    <source>
        <dbReference type="Pfam" id="PF00174"/>
    </source>
</evidence>
<keyword evidence="1" id="KW-1133">Transmembrane helix</keyword>
<sequence>MLALVSALAAGQLVAAFVGPGASPFFAVGNAAIDLTPGWLKDFAVRSFGTADKTVLLGGMAVVLVAVAVAAGLVSRRRPLPGQLVIGFFGVLGIAAVLARPDLGQLAVVAPLASLLAGVGVFGLLHRAALSRGVSASRRAFLGTVAAAGVAGVAGSLVGSAKDADGSRAGVGPLTAARPAPPIPADADFAKLGSPSFLTPNSAFYRIDTALVVPQVRAEDWRLRVHGMVDREITYRYEDIRSRPLVERIVTLCCVSNPVGGPYISTARFLGVDLADLLAEAGVRPGAEQLFSTSVDGFTAGTPLATVLEPGRGAMLAIGMNGEPLPIKHGFPARLVVPGLYGYVSATKWVTDLEVTTWSARQAYWLKRGWAEQAPVKTESRVDAPRGTVAAGKV</sequence>
<dbReference type="InterPro" id="IPR019546">
    <property type="entry name" value="TAT_signal_bac_arc"/>
</dbReference>
<gene>
    <name evidence="3" type="ORF">FNH05_32555</name>
</gene>
<evidence type="ECO:0000313" key="3">
    <source>
        <dbReference type="EMBL" id="TVT24402.1"/>
    </source>
</evidence>
<keyword evidence="4" id="KW-1185">Reference proteome</keyword>
<protein>
    <submittedName>
        <fullName evidence="3">Molybdopterin-dependent oxidoreductase</fullName>
    </submittedName>
</protein>
<dbReference type="AlphaFoldDB" id="A0A558AJF5"/>
<keyword evidence="1" id="KW-0812">Transmembrane</keyword>
<dbReference type="Gene3D" id="3.90.420.10">
    <property type="entry name" value="Oxidoreductase, molybdopterin-binding domain"/>
    <property type="match status" value="1"/>
</dbReference>
<dbReference type="GO" id="GO:0006790">
    <property type="term" value="P:sulfur compound metabolic process"/>
    <property type="evidence" value="ECO:0007669"/>
    <property type="project" value="TreeGrafter"/>
</dbReference>
<comment type="caution">
    <text evidence="3">The sequence shown here is derived from an EMBL/GenBank/DDBJ whole genome shotgun (WGS) entry which is preliminary data.</text>
</comment>
<feature type="transmembrane region" description="Helical" evidence="1">
    <location>
        <begin position="105"/>
        <end position="128"/>
    </location>
</feature>
<reference evidence="3 4" key="2">
    <citation type="submission" date="2019-08" db="EMBL/GenBank/DDBJ databases">
        <title>Amycolatopsis acidicola sp. nov., isolated from peat swamp forest soil.</title>
        <authorList>
            <person name="Srisuk N."/>
        </authorList>
    </citation>
    <scope>NUCLEOTIDE SEQUENCE [LARGE SCALE GENOMIC DNA]</scope>
    <source>
        <strain evidence="3 4">TBRC 6029</strain>
    </source>
</reference>
<keyword evidence="1" id="KW-0472">Membrane</keyword>
<organism evidence="3 4">
    <name type="scientific">Amycolatopsis rhizosphaerae</name>
    <dbReference type="NCBI Taxonomy" id="2053003"/>
    <lineage>
        <taxon>Bacteria</taxon>
        <taxon>Bacillati</taxon>
        <taxon>Actinomycetota</taxon>
        <taxon>Actinomycetes</taxon>
        <taxon>Pseudonocardiales</taxon>
        <taxon>Pseudonocardiaceae</taxon>
        <taxon>Amycolatopsis</taxon>
    </lineage>
</organism>
<dbReference type="CDD" id="cd00321">
    <property type="entry name" value="SO_family_Moco"/>
    <property type="match status" value="1"/>
</dbReference>
<feature type="domain" description="Oxidoreductase molybdopterin-binding" evidence="2">
    <location>
        <begin position="212"/>
        <end position="364"/>
    </location>
</feature>
<evidence type="ECO:0000256" key="1">
    <source>
        <dbReference type="SAM" id="Phobius"/>
    </source>
</evidence>
<dbReference type="EMBL" id="VJWX01000540">
    <property type="protein sequence ID" value="TVT24402.1"/>
    <property type="molecule type" value="Genomic_DNA"/>
</dbReference>
<reference evidence="3 4" key="1">
    <citation type="submission" date="2019-07" db="EMBL/GenBank/DDBJ databases">
        <authorList>
            <person name="Duangmal K."/>
            <person name="Teo W.F.A."/>
        </authorList>
    </citation>
    <scope>NUCLEOTIDE SEQUENCE [LARGE SCALE GENOMIC DNA]</scope>
    <source>
        <strain evidence="3 4">TBRC 6029</strain>
    </source>
</reference>